<dbReference type="GeneTree" id="ENSGT00940000177938"/>
<comment type="subcellular location">
    <subcellularLocation>
        <location evidence="1">Nucleus</location>
    </subcellularLocation>
</comment>
<dbReference type="InterPro" id="IPR036638">
    <property type="entry name" value="HLH_DNA-bd_sf"/>
</dbReference>
<dbReference type="Pfam" id="PF00010">
    <property type="entry name" value="HLH"/>
    <property type="match status" value="1"/>
</dbReference>
<protein>
    <recommendedName>
        <fullName evidence="7">BHLH domain-containing protein</fullName>
    </recommendedName>
</protein>
<accession>A0A671TXJ5</accession>
<dbReference type="SMART" id="SM00353">
    <property type="entry name" value="HLH"/>
    <property type="match status" value="1"/>
</dbReference>
<reference evidence="8" key="3">
    <citation type="submission" date="2025-09" db="UniProtKB">
        <authorList>
            <consortium name="Ensembl"/>
        </authorList>
    </citation>
    <scope>IDENTIFICATION</scope>
</reference>
<evidence type="ECO:0000259" key="7">
    <source>
        <dbReference type="PROSITE" id="PS50888"/>
    </source>
</evidence>
<dbReference type="PROSITE" id="PS50888">
    <property type="entry name" value="BHLH"/>
    <property type="match status" value="1"/>
</dbReference>
<dbReference type="PANTHER" id="PTHR11723:SF17">
    <property type="entry name" value="PROTEIN EXTRA-MACROCHAETAE"/>
    <property type="match status" value="1"/>
</dbReference>
<evidence type="ECO:0000256" key="1">
    <source>
        <dbReference type="ARBA" id="ARBA00004123"/>
    </source>
</evidence>
<evidence type="ECO:0000256" key="2">
    <source>
        <dbReference type="ARBA" id="ARBA00022491"/>
    </source>
</evidence>
<feature type="region of interest" description="Disordered" evidence="6">
    <location>
        <begin position="92"/>
        <end position="112"/>
    </location>
</feature>
<dbReference type="GO" id="GO:0000122">
    <property type="term" value="P:negative regulation of transcription by RNA polymerase II"/>
    <property type="evidence" value="ECO:0007669"/>
    <property type="project" value="InterPro"/>
</dbReference>
<keyword evidence="3" id="KW-0805">Transcription regulation</keyword>
<dbReference type="GO" id="GO:0032922">
    <property type="term" value="P:circadian regulation of gene expression"/>
    <property type="evidence" value="ECO:0007669"/>
    <property type="project" value="TreeGrafter"/>
</dbReference>
<dbReference type="GO" id="GO:0046983">
    <property type="term" value="F:protein dimerization activity"/>
    <property type="evidence" value="ECO:0007669"/>
    <property type="project" value="InterPro"/>
</dbReference>
<evidence type="ECO:0000256" key="6">
    <source>
        <dbReference type="SAM" id="MobiDB-lite"/>
    </source>
</evidence>
<dbReference type="Ensembl" id="ENSSAUT00010007251.1">
    <property type="protein sequence ID" value="ENSSAUP00010006749.1"/>
    <property type="gene ID" value="ENSSAUG00010003400.1"/>
</dbReference>
<keyword evidence="9" id="KW-1185">Reference proteome</keyword>
<dbReference type="GO" id="GO:0005634">
    <property type="term" value="C:nucleus"/>
    <property type="evidence" value="ECO:0007669"/>
    <property type="project" value="UniProtKB-SubCell"/>
</dbReference>
<feature type="compositionally biased region" description="Polar residues" evidence="6">
    <location>
        <begin position="103"/>
        <end position="112"/>
    </location>
</feature>
<evidence type="ECO:0000313" key="8">
    <source>
        <dbReference type="Ensembl" id="ENSSAUP00010006749.1"/>
    </source>
</evidence>
<feature type="compositionally biased region" description="Low complexity" evidence="6">
    <location>
        <begin position="1"/>
        <end position="12"/>
    </location>
</feature>
<evidence type="ECO:0000313" key="9">
    <source>
        <dbReference type="Proteomes" id="UP000472265"/>
    </source>
</evidence>
<dbReference type="SUPFAM" id="SSF47459">
    <property type="entry name" value="HLH, helix-loop-helix DNA-binding domain"/>
    <property type="match status" value="1"/>
</dbReference>
<dbReference type="PANTHER" id="PTHR11723">
    <property type="entry name" value="DNA-BINDING PROTEIN INHIBITOR"/>
    <property type="match status" value="1"/>
</dbReference>
<feature type="region of interest" description="Disordered" evidence="6">
    <location>
        <begin position="1"/>
        <end position="36"/>
    </location>
</feature>
<name>A0A671TXJ5_SPAAU</name>
<evidence type="ECO:0000256" key="3">
    <source>
        <dbReference type="ARBA" id="ARBA00023015"/>
    </source>
</evidence>
<organism evidence="8 9">
    <name type="scientific">Sparus aurata</name>
    <name type="common">Gilthead sea bream</name>
    <dbReference type="NCBI Taxonomy" id="8175"/>
    <lineage>
        <taxon>Eukaryota</taxon>
        <taxon>Metazoa</taxon>
        <taxon>Chordata</taxon>
        <taxon>Craniata</taxon>
        <taxon>Vertebrata</taxon>
        <taxon>Euteleostomi</taxon>
        <taxon>Actinopterygii</taxon>
        <taxon>Neopterygii</taxon>
        <taxon>Teleostei</taxon>
        <taxon>Neoteleostei</taxon>
        <taxon>Acanthomorphata</taxon>
        <taxon>Eupercaria</taxon>
        <taxon>Spariformes</taxon>
        <taxon>Sparidae</taxon>
        <taxon>Sparus</taxon>
    </lineage>
</organism>
<keyword evidence="4" id="KW-0804">Transcription</keyword>
<dbReference type="InParanoid" id="A0A671TXJ5"/>
<dbReference type="Proteomes" id="UP000472265">
    <property type="component" value="Chromosome 22"/>
</dbReference>
<feature type="domain" description="BHLH" evidence="7">
    <location>
        <begin position="32"/>
        <end position="84"/>
    </location>
</feature>
<dbReference type="AlphaFoldDB" id="A0A671TXJ5"/>
<dbReference type="InterPro" id="IPR011598">
    <property type="entry name" value="bHLH_dom"/>
</dbReference>
<proteinExistence type="predicted"/>
<feature type="compositionally biased region" description="Basic residues" evidence="6">
    <location>
        <begin position="13"/>
        <end position="24"/>
    </location>
</feature>
<keyword evidence="2" id="KW-0678">Repressor</keyword>
<keyword evidence="5" id="KW-0539">Nucleus</keyword>
<dbReference type="InterPro" id="IPR026052">
    <property type="entry name" value="DNA-bd_prot-inh"/>
</dbReference>
<dbReference type="GO" id="GO:0030154">
    <property type="term" value="P:cell differentiation"/>
    <property type="evidence" value="ECO:0007669"/>
    <property type="project" value="TreeGrafter"/>
</dbReference>
<reference evidence="8" key="2">
    <citation type="submission" date="2025-08" db="UniProtKB">
        <authorList>
            <consortium name="Ensembl"/>
        </authorList>
    </citation>
    <scope>IDENTIFICATION</scope>
</reference>
<reference evidence="8" key="1">
    <citation type="submission" date="2021-04" db="EMBL/GenBank/DDBJ databases">
        <authorList>
            <consortium name="Wellcome Sanger Institute Data Sharing"/>
        </authorList>
    </citation>
    <scope>NUCLEOTIDE SEQUENCE [LARGE SCALE GENOMIC DNA]</scope>
</reference>
<sequence>MRAGSPLLSAARRSSRSSRSRRSPLRGFKSPAASEAGPQVPVLRLRDINMYYRLLRRLVPGLPPGRAASRVEILQHVIDYILQLQTELDAPGSATGDPLYQDRPQSGQSSGTDTHTCQLVFFFSSHFESEIISTSGAEKHQRPLTFLSILSEAAGGSSACSESVLV</sequence>
<evidence type="ECO:0000256" key="5">
    <source>
        <dbReference type="ARBA" id="ARBA00023242"/>
    </source>
</evidence>
<evidence type="ECO:0000256" key="4">
    <source>
        <dbReference type="ARBA" id="ARBA00023163"/>
    </source>
</evidence>
<dbReference type="Gene3D" id="4.10.280.10">
    <property type="entry name" value="Helix-loop-helix DNA-binding domain"/>
    <property type="match status" value="1"/>
</dbReference>
<dbReference type="GO" id="GO:0005737">
    <property type="term" value="C:cytoplasm"/>
    <property type="evidence" value="ECO:0007669"/>
    <property type="project" value="InterPro"/>
</dbReference>